<gene>
    <name evidence="1" type="ORF">FY036_07015</name>
</gene>
<reference evidence="1 2" key="2">
    <citation type="submission" date="2019-09" db="EMBL/GenBank/DDBJ databases">
        <title>Mesorhizobium sp. MaA-C15 isolated from Microcystis aeruginosa.</title>
        <authorList>
            <person name="Jeong S.E."/>
            <person name="Jin H.M."/>
            <person name="Jeon C.O."/>
        </authorList>
    </citation>
    <scope>NUCLEOTIDE SEQUENCE [LARGE SCALE GENOMIC DNA]</scope>
    <source>
        <strain evidence="1 2">MaA-C15</strain>
    </source>
</reference>
<dbReference type="Proteomes" id="UP000323258">
    <property type="component" value="Unassembled WGS sequence"/>
</dbReference>
<dbReference type="AlphaFoldDB" id="A0A5D4H0I8"/>
<sequence length="96" mass="10384">MYDTFLGWALVGGLGGAGYAHSYALQPIYAALHKKSRCRQNMGLRPAPTLKAFLEVDGIGEQDGYHKRIGNTLASIVQAPAPGSGVMFLDYVEVWV</sequence>
<evidence type="ECO:0000313" key="2">
    <source>
        <dbReference type="Proteomes" id="UP000323258"/>
    </source>
</evidence>
<proteinExistence type="predicted"/>
<keyword evidence="2" id="KW-1185">Reference proteome</keyword>
<organism evidence="1 2">
    <name type="scientific">Neoaquamicrobium microcysteis</name>
    <dbReference type="NCBI Taxonomy" id="2682781"/>
    <lineage>
        <taxon>Bacteria</taxon>
        <taxon>Pseudomonadati</taxon>
        <taxon>Pseudomonadota</taxon>
        <taxon>Alphaproteobacteria</taxon>
        <taxon>Hyphomicrobiales</taxon>
        <taxon>Phyllobacteriaceae</taxon>
        <taxon>Neoaquamicrobium</taxon>
    </lineage>
</organism>
<protein>
    <submittedName>
        <fullName evidence="1">Uncharacterized protein</fullName>
    </submittedName>
</protein>
<accession>A0A5D4H0I8</accession>
<dbReference type="EMBL" id="VSZS01000058">
    <property type="protein sequence ID" value="TYR33792.1"/>
    <property type="molecule type" value="Genomic_DNA"/>
</dbReference>
<reference evidence="1 2" key="1">
    <citation type="submission" date="2019-08" db="EMBL/GenBank/DDBJ databases">
        <authorList>
            <person name="Seo Y.L."/>
        </authorList>
    </citation>
    <scope>NUCLEOTIDE SEQUENCE [LARGE SCALE GENOMIC DNA]</scope>
    <source>
        <strain evidence="1 2">MaA-C15</strain>
    </source>
</reference>
<evidence type="ECO:0000313" key="1">
    <source>
        <dbReference type="EMBL" id="TYR33792.1"/>
    </source>
</evidence>
<dbReference type="RefSeq" id="WP_148914000.1">
    <property type="nucleotide sequence ID" value="NZ_VSZS01000058.1"/>
</dbReference>
<name>A0A5D4H0I8_9HYPH</name>
<comment type="caution">
    <text evidence="1">The sequence shown here is derived from an EMBL/GenBank/DDBJ whole genome shotgun (WGS) entry which is preliminary data.</text>
</comment>